<protein>
    <submittedName>
        <fullName evidence="1">Uncharacterized protein</fullName>
    </submittedName>
</protein>
<comment type="caution">
    <text evidence="1">The sequence shown here is derived from an EMBL/GenBank/DDBJ whole genome shotgun (WGS) entry which is preliminary data.</text>
</comment>
<name>A0A644WT62_9ZZZZ</name>
<proteinExistence type="predicted"/>
<organism evidence="1">
    <name type="scientific">bioreactor metagenome</name>
    <dbReference type="NCBI Taxonomy" id="1076179"/>
    <lineage>
        <taxon>unclassified sequences</taxon>
        <taxon>metagenomes</taxon>
        <taxon>ecological metagenomes</taxon>
    </lineage>
</organism>
<accession>A0A644WT62</accession>
<reference evidence="1" key="1">
    <citation type="submission" date="2019-08" db="EMBL/GenBank/DDBJ databases">
        <authorList>
            <person name="Kucharzyk K."/>
            <person name="Murdoch R.W."/>
            <person name="Higgins S."/>
            <person name="Loffler F."/>
        </authorList>
    </citation>
    <scope>NUCLEOTIDE SEQUENCE</scope>
</reference>
<evidence type="ECO:0000313" key="1">
    <source>
        <dbReference type="EMBL" id="MPM05344.1"/>
    </source>
</evidence>
<gene>
    <name evidence="1" type="ORF">SDC9_51632</name>
</gene>
<dbReference type="AlphaFoldDB" id="A0A644WT62"/>
<sequence>MALIVLEEPQLFQIIRDDFPAVKTIFRNIKRGKTQSSVKKKWEIEKEISNCTISLKMQQNEKKVCR</sequence>
<dbReference type="EMBL" id="VSSQ01001123">
    <property type="protein sequence ID" value="MPM05344.1"/>
    <property type="molecule type" value="Genomic_DNA"/>
</dbReference>